<accession>A0ABS7YZ63</accession>
<keyword evidence="3" id="KW-0808">Transferase</keyword>
<keyword evidence="3" id="KW-0012">Acyltransferase</keyword>
<keyword evidence="1" id="KW-0812">Transmembrane</keyword>
<protein>
    <submittedName>
        <fullName evidence="3">Acyltransferase family protein</fullName>
    </submittedName>
</protein>
<feature type="transmembrane region" description="Helical" evidence="1">
    <location>
        <begin position="236"/>
        <end position="255"/>
    </location>
</feature>
<evidence type="ECO:0000313" key="3">
    <source>
        <dbReference type="EMBL" id="MCA2096374.1"/>
    </source>
</evidence>
<name>A0ABS7YZ63_9FIRM</name>
<feature type="transmembrane region" description="Helical" evidence="1">
    <location>
        <begin position="275"/>
        <end position="294"/>
    </location>
</feature>
<feature type="transmembrane region" description="Helical" evidence="1">
    <location>
        <begin position="134"/>
        <end position="154"/>
    </location>
</feature>
<feature type="transmembrane region" description="Helical" evidence="1">
    <location>
        <begin position="55"/>
        <end position="74"/>
    </location>
</feature>
<evidence type="ECO:0000259" key="2">
    <source>
        <dbReference type="Pfam" id="PF01757"/>
    </source>
</evidence>
<feature type="domain" description="Acyltransferase 3" evidence="2">
    <location>
        <begin position="15"/>
        <end position="355"/>
    </location>
</feature>
<dbReference type="Proteomes" id="UP001198374">
    <property type="component" value="Unassembled WGS sequence"/>
</dbReference>
<feature type="transmembrane region" description="Helical" evidence="1">
    <location>
        <begin position="15"/>
        <end position="35"/>
    </location>
</feature>
<feature type="transmembrane region" description="Helical" evidence="1">
    <location>
        <begin position="301"/>
        <end position="319"/>
    </location>
</feature>
<reference evidence="4" key="1">
    <citation type="submission" date="2023-07" db="EMBL/GenBank/DDBJ databases">
        <title>FDA dAtabase for Regulatory Grade micrObial Sequences (FDA-ARGOS): Supporting development and validation of Infectious Disease Dx tests.</title>
        <authorList>
            <person name="Sproer C."/>
            <person name="Gronow S."/>
            <person name="Severitt S."/>
            <person name="Schroder I."/>
            <person name="Tallon L."/>
            <person name="Sadzewicz L."/>
            <person name="Zhao X."/>
            <person name="Boylan J."/>
            <person name="Ott S."/>
            <person name="Bowen H."/>
            <person name="Vavikolanu K."/>
            <person name="Hazen T."/>
            <person name="Aluvathingal J."/>
            <person name="Nadendla S."/>
            <person name="Lowell S."/>
            <person name="Myers T."/>
            <person name="Yan Y."/>
        </authorList>
    </citation>
    <scope>NUCLEOTIDE SEQUENCE [LARGE SCALE GENOMIC DNA]</scope>
    <source>
        <strain evidence="4">FDAARGOS_1538</strain>
    </source>
</reference>
<sequence>MNSDLTRETNLKRNIGLDLTRILAFLSVIGVHFFLNTDFYRVPLRGKRMVLMAGLRTSLMVCVPLFLLLTGYLLSAKDLPLEAARLKKYYKKIIPVLLTYALAMALVFGVSRLSGDGSYTFKKLIFGIFGYKEYSWYVNMYIGLFLLSPFLIDIWSSIGDKRTHQVLIGVFCFLTIGPTVFNVHDLSSLKAIFSAYDSNKINHLLPGWWNNIYPLTYFFLGAYLREYVDFKKIRPVRAFVAFVLIIFTSTLYNIWRSHGGVFQIQAWNSWGSLQNTTSSICLFILINSLAPASVNQKTERFLGYISKLTFGAYILSALSDKIVYGFVNAKIGGAKEAMAYMPLIVLSSALIALLLAGLVDFVSGKILEKAFK</sequence>
<feature type="transmembrane region" description="Helical" evidence="1">
    <location>
        <begin position="166"/>
        <end position="184"/>
    </location>
</feature>
<comment type="caution">
    <text evidence="3">The sequence shown here is derived from an EMBL/GenBank/DDBJ whole genome shotgun (WGS) entry which is preliminary data.</text>
</comment>
<dbReference type="Pfam" id="PF01757">
    <property type="entry name" value="Acyl_transf_3"/>
    <property type="match status" value="1"/>
</dbReference>
<evidence type="ECO:0000313" key="4">
    <source>
        <dbReference type="Proteomes" id="UP001198374"/>
    </source>
</evidence>
<keyword evidence="1" id="KW-1133">Transmembrane helix</keyword>
<dbReference type="InterPro" id="IPR002656">
    <property type="entry name" value="Acyl_transf_3_dom"/>
</dbReference>
<organism evidence="3 4">
    <name type="scientific">Anaerococcus degeneri</name>
    <dbReference type="NCBI Taxonomy" id="361500"/>
    <lineage>
        <taxon>Bacteria</taxon>
        <taxon>Bacillati</taxon>
        <taxon>Bacillota</taxon>
        <taxon>Tissierellia</taxon>
        <taxon>Tissierellales</taxon>
        <taxon>Peptoniphilaceae</taxon>
        <taxon>Anaerococcus</taxon>
    </lineage>
</organism>
<evidence type="ECO:0000256" key="1">
    <source>
        <dbReference type="SAM" id="Phobius"/>
    </source>
</evidence>
<feature type="transmembrane region" description="Helical" evidence="1">
    <location>
        <begin position="204"/>
        <end position="224"/>
    </location>
</feature>
<feature type="transmembrane region" description="Helical" evidence="1">
    <location>
        <begin position="339"/>
        <end position="362"/>
    </location>
</feature>
<proteinExistence type="predicted"/>
<keyword evidence="1" id="KW-0472">Membrane</keyword>
<feature type="transmembrane region" description="Helical" evidence="1">
    <location>
        <begin position="94"/>
        <end position="114"/>
    </location>
</feature>
<dbReference type="GO" id="GO:0016746">
    <property type="term" value="F:acyltransferase activity"/>
    <property type="evidence" value="ECO:0007669"/>
    <property type="project" value="UniProtKB-KW"/>
</dbReference>
<keyword evidence="4" id="KW-1185">Reference proteome</keyword>
<dbReference type="EMBL" id="JAIWIY010000001">
    <property type="protein sequence ID" value="MCA2096374.1"/>
    <property type="molecule type" value="Genomic_DNA"/>
</dbReference>
<gene>
    <name evidence="3" type="ORF">LDJ82_05540</name>
</gene>
<dbReference type="RefSeq" id="WP_209774416.1">
    <property type="nucleotide sequence ID" value="NZ_JAGGLO010000007.1"/>
</dbReference>